<accession>A0ABW6S9E1</accession>
<sequence length="200" mass="22124">MSQSERENQIIQATIRIIAERGYAAASLEAVAEVAEVSKGLISHYFGSRETLMRRTAEEALGEIRRAVADSVDMYAPLPQVLRETILAAALLSQNHTARLRALQQIVLNLRDSEGAQILTVHDYEDTYASQEEMFRRGQDSGDIRSDLDPRILAVSYQGAVDGMLAYLDAHPSVDPHHYAAQFATAFLEGLQVGRRHDSG</sequence>
<gene>
    <name evidence="6" type="ORF">ACFYXQ_28830</name>
</gene>
<protein>
    <submittedName>
        <fullName evidence="6">TetR/AcrR family transcriptional regulator</fullName>
    </submittedName>
</protein>
<evidence type="ECO:0000259" key="5">
    <source>
        <dbReference type="PROSITE" id="PS50977"/>
    </source>
</evidence>
<dbReference type="InterPro" id="IPR001647">
    <property type="entry name" value="HTH_TetR"/>
</dbReference>
<dbReference type="PRINTS" id="PR00455">
    <property type="entry name" value="HTHTETR"/>
</dbReference>
<dbReference type="PANTHER" id="PTHR30055:SF234">
    <property type="entry name" value="HTH-TYPE TRANSCRIPTIONAL REGULATOR BETI"/>
    <property type="match status" value="1"/>
</dbReference>
<evidence type="ECO:0000256" key="3">
    <source>
        <dbReference type="ARBA" id="ARBA00023163"/>
    </source>
</evidence>
<dbReference type="InterPro" id="IPR009057">
    <property type="entry name" value="Homeodomain-like_sf"/>
</dbReference>
<evidence type="ECO:0000313" key="7">
    <source>
        <dbReference type="Proteomes" id="UP001601992"/>
    </source>
</evidence>
<dbReference type="Proteomes" id="UP001601992">
    <property type="component" value="Unassembled WGS sequence"/>
</dbReference>
<keyword evidence="7" id="KW-1185">Reference proteome</keyword>
<dbReference type="Gene3D" id="1.10.357.10">
    <property type="entry name" value="Tetracycline Repressor, domain 2"/>
    <property type="match status" value="1"/>
</dbReference>
<keyword evidence="2 4" id="KW-0238">DNA-binding</keyword>
<evidence type="ECO:0000256" key="2">
    <source>
        <dbReference type="ARBA" id="ARBA00023125"/>
    </source>
</evidence>
<keyword evidence="1" id="KW-0805">Transcription regulation</keyword>
<dbReference type="Gene3D" id="1.10.10.60">
    <property type="entry name" value="Homeodomain-like"/>
    <property type="match status" value="1"/>
</dbReference>
<dbReference type="SUPFAM" id="SSF46689">
    <property type="entry name" value="Homeodomain-like"/>
    <property type="match status" value="1"/>
</dbReference>
<dbReference type="RefSeq" id="WP_169541921.1">
    <property type="nucleotide sequence ID" value="NZ_JBIAQY010000011.1"/>
</dbReference>
<feature type="DNA-binding region" description="H-T-H motif" evidence="4">
    <location>
        <begin position="27"/>
        <end position="46"/>
    </location>
</feature>
<dbReference type="SUPFAM" id="SSF48498">
    <property type="entry name" value="Tetracyclin repressor-like, C-terminal domain"/>
    <property type="match status" value="1"/>
</dbReference>
<reference evidence="6 7" key="1">
    <citation type="submission" date="2024-10" db="EMBL/GenBank/DDBJ databases">
        <title>The Natural Products Discovery Center: Release of the First 8490 Sequenced Strains for Exploring Actinobacteria Biosynthetic Diversity.</title>
        <authorList>
            <person name="Kalkreuter E."/>
            <person name="Kautsar S.A."/>
            <person name="Yang D."/>
            <person name="Bader C.D."/>
            <person name="Teijaro C.N."/>
            <person name="Fluegel L."/>
            <person name="Davis C.M."/>
            <person name="Simpson J.R."/>
            <person name="Lauterbach L."/>
            <person name="Steele A.D."/>
            <person name="Gui C."/>
            <person name="Meng S."/>
            <person name="Li G."/>
            <person name="Viehrig K."/>
            <person name="Ye F."/>
            <person name="Su P."/>
            <person name="Kiefer A.F."/>
            <person name="Nichols A."/>
            <person name="Cepeda A.J."/>
            <person name="Yan W."/>
            <person name="Fan B."/>
            <person name="Jiang Y."/>
            <person name="Adhikari A."/>
            <person name="Zheng C.-J."/>
            <person name="Schuster L."/>
            <person name="Cowan T.M."/>
            <person name="Smanski M.J."/>
            <person name="Chevrette M.G."/>
            <person name="De Carvalho L.P.S."/>
            <person name="Shen B."/>
        </authorList>
    </citation>
    <scope>NUCLEOTIDE SEQUENCE [LARGE SCALE GENOMIC DNA]</scope>
    <source>
        <strain evidence="6 7">NPDC002593</strain>
    </source>
</reference>
<dbReference type="PANTHER" id="PTHR30055">
    <property type="entry name" value="HTH-TYPE TRANSCRIPTIONAL REGULATOR RUTR"/>
    <property type="match status" value="1"/>
</dbReference>
<dbReference type="EMBL" id="JBIAQY010000011">
    <property type="protein sequence ID" value="MFF3571791.1"/>
    <property type="molecule type" value="Genomic_DNA"/>
</dbReference>
<feature type="domain" description="HTH tetR-type" evidence="5">
    <location>
        <begin position="4"/>
        <end position="64"/>
    </location>
</feature>
<evidence type="ECO:0000256" key="1">
    <source>
        <dbReference type="ARBA" id="ARBA00023015"/>
    </source>
</evidence>
<evidence type="ECO:0000256" key="4">
    <source>
        <dbReference type="PROSITE-ProRule" id="PRU00335"/>
    </source>
</evidence>
<proteinExistence type="predicted"/>
<dbReference type="Pfam" id="PF00440">
    <property type="entry name" value="TetR_N"/>
    <property type="match status" value="1"/>
</dbReference>
<dbReference type="PROSITE" id="PS50977">
    <property type="entry name" value="HTH_TETR_2"/>
    <property type="match status" value="1"/>
</dbReference>
<keyword evidence="3" id="KW-0804">Transcription</keyword>
<comment type="caution">
    <text evidence="6">The sequence shown here is derived from an EMBL/GenBank/DDBJ whole genome shotgun (WGS) entry which is preliminary data.</text>
</comment>
<name>A0ABW6S9E1_9NOCA</name>
<dbReference type="InterPro" id="IPR050109">
    <property type="entry name" value="HTH-type_TetR-like_transc_reg"/>
</dbReference>
<organism evidence="6 7">
    <name type="scientific">Nocardia jiangxiensis</name>
    <dbReference type="NCBI Taxonomy" id="282685"/>
    <lineage>
        <taxon>Bacteria</taxon>
        <taxon>Bacillati</taxon>
        <taxon>Actinomycetota</taxon>
        <taxon>Actinomycetes</taxon>
        <taxon>Mycobacteriales</taxon>
        <taxon>Nocardiaceae</taxon>
        <taxon>Nocardia</taxon>
    </lineage>
</organism>
<evidence type="ECO:0000313" key="6">
    <source>
        <dbReference type="EMBL" id="MFF3571791.1"/>
    </source>
</evidence>
<dbReference type="InterPro" id="IPR036271">
    <property type="entry name" value="Tet_transcr_reg_TetR-rel_C_sf"/>
</dbReference>